<reference evidence="2" key="1">
    <citation type="submission" date="2023-05" db="EMBL/GenBank/DDBJ databases">
        <title>Nepenthes gracilis genome sequencing.</title>
        <authorList>
            <person name="Fukushima K."/>
        </authorList>
    </citation>
    <scope>NUCLEOTIDE SEQUENCE</scope>
    <source>
        <strain evidence="2">SING2019-196</strain>
    </source>
</reference>
<sequence length="290" mass="31689">MVATRSRRKQRNCNKLKERESTRKRCVTCSSARHSERVSKTISSCFLSPSGRQSVFSAIEHLAEENPGRPSVQGSTTGKGGKESEGTEVRDLPRSELLSVMGREVTGVSEEHDPSLVKMKWNGVSLDTGHEINSKASGVSIEVKDHHMKAGTGDNSAVERSHEKQDILAVKSTNCTDEKHDLKSTKFEDQKSSSPRKPASGPVAAGNVRIKHSVQKPLDLMSEKHAFIGLMAAETPIAGGDSSPNMNSQQSPSTTKKSQPNSAIVSRKQLDDNDNWSLASSYPFFVLFFH</sequence>
<feature type="region of interest" description="Disordered" evidence="1">
    <location>
        <begin position="238"/>
        <end position="269"/>
    </location>
</feature>
<evidence type="ECO:0000313" key="2">
    <source>
        <dbReference type="EMBL" id="GMG99595.1"/>
    </source>
</evidence>
<gene>
    <name evidence="2" type="ORF">Nepgr_001435</name>
</gene>
<dbReference type="PANTHER" id="PTHR46372">
    <property type="entry name" value="PROTEIN WVD2-LIKE 3"/>
    <property type="match status" value="1"/>
</dbReference>
<dbReference type="PANTHER" id="PTHR46372:SF6">
    <property type="entry name" value="PROTEIN WVD2-LIKE 1"/>
    <property type="match status" value="1"/>
</dbReference>
<dbReference type="AlphaFoldDB" id="A0AAD3P4U1"/>
<dbReference type="Proteomes" id="UP001279734">
    <property type="component" value="Unassembled WGS sequence"/>
</dbReference>
<evidence type="ECO:0000256" key="1">
    <source>
        <dbReference type="SAM" id="MobiDB-lite"/>
    </source>
</evidence>
<feature type="compositionally biased region" description="Basic and acidic residues" evidence="1">
    <location>
        <begin position="80"/>
        <end position="94"/>
    </location>
</feature>
<dbReference type="GO" id="GO:0008017">
    <property type="term" value="F:microtubule binding"/>
    <property type="evidence" value="ECO:0007669"/>
    <property type="project" value="InterPro"/>
</dbReference>
<keyword evidence="3" id="KW-1185">Reference proteome</keyword>
<organism evidence="2 3">
    <name type="scientific">Nepenthes gracilis</name>
    <name type="common">Slender pitcher plant</name>
    <dbReference type="NCBI Taxonomy" id="150966"/>
    <lineage>
        <taxon>Eukaryota</taxon>
        <taxon>Viridiplantae</taxon>
        <taxon>Streptophyta</taxon>
        <taxon>Embryophyta</taxon>
        <taxon>Tracheophyta</taxon>
        <taxon>Spermatophyta</taxon>
        <taxon>Magnoliopsida</taxon>
        <taxon>eudicotyledons</taxon>
        <taxon>Gunneridae</taxon>
        <taxon>Pentapetalae</taxon>
        <taxon>Caryophyllales</taxon>
        <taxon>Nepenthaceae</taxon>
        <taxon>Nepenthes</taxon>
    </lineage>
</organism>
<feature type="compositionally biased region" description="Low complexity" evidence="1">
    <location>
        <begin position="242"/>
        <end position="260"/>
    </location>
</feature>
<comment type="caution">
    <text evidence="2">The sequence shown here is derived from an EMBL/GenBank/DDBJ whole genome shotgun (WGS) entry which is preliminary data.</text>
</comment>
<accession>A0AAD3P4U1</accession>
<dbReference type="EMBL" id="BSYO01000001">
    <property type="protein sequence ID" value="GMG99595.1"/>
    <property type="molecule type" value="Genomic_DNA"/>
</dbReference>
<protein>
    <submittedName>
        <fullName evidence="2">Uncharacterized protein</fullName>
    </submittedName>
</protein>
<proteinExistence type="predicted"/>
<evidence type="ECO:0000313" key="3">
    <source>
        <dbReference type="Proteomes" id="UP001279734"/>
    </source>
</evidence>
<name>A0AAD3P4U1_NEPGR</name>
<feature type="region of interest" description="Disordered" evidence="1">
    <location>
        <begin position="62"/>
        <end position="94"/>
    </location>
</feature>
<dbReference type="InterPro" id="IPR044806">
    <property type="entry name" value="WVD2/WDL1-4"/>
</dbReference>
<feature type="compositionally biased region" description="Basic and acidic residues" evidence="1">
    <location>
        <begin position="157"/>
        <end position="166"/>
    </location>
</feature>
<dbReference type="GO" id="GO:0000226">
    <property type="term" value="P:microtubule cytoskeleton organization"/>
    <property type="evidence" value="ECO:0007669"/>
    <property type="project" value="InterPro"/>
</dbReference>
<feature type="region of interest" description="Disordered" evidence="1">
    <location>
        <begin position="149"/>
        <end position="210"/>
    </location>
</feature>
<feature type="compositionally biased region" description="Basic and acidic residues" evidence="1">
    <location>
        <begin position="176"/>
        <end position="191"/>
    </location>
</feature>